<dbReference type="PROSITE" id="PS00221">
    <property type="entry name" value="MIP"/>
    <property type="match status" value="1"/>
</dbReference>
<evidence type="ECO:0000313" key="1">
    <source>
        <dbReference type="EMBL" id="WXB18771.1"/>
    </source>
</evidence>
<name>A0ABZ2M8E7_9BACT</name>
<dbReference type="PANTHER" id="PTHR48050">
    <property type="entry name" value="STEROL 3-BETA-GLUCOSYLTRANSFERASE"/>
    <property type="match status" value="1"/>
</dbReference>
<dbReference type="Gene3D" id="3.40.50.2000">
    <property type="entry name" value="Glycogen Phosphorylase B"/>
    <property type="match status" value="2"/>
</dbReference>
<organism evidence="1 2">
    <name type="scientific">Pendulispora albinea</name>
    <dbReference type="NCBI Taxonomy" id="2741071"/>
    <lineage>
        <taxon>Bacteria</taxon>
        <taxon>Pseudomonadati</taxon>
        <taxon>Myxococcota</taxon>
        <taxon>Myxococcia</taxon>
        <taxon>Myxococcales</taxon>
        <taxon>Sorangiineae</taxon>
        <taxon>Pendulisporaceae</taxon>
        <taxon>Pendulispora</taxon>
    </lineage>
</organism>
<proteinExistence type="predicted"/>
<keyword evidence="2" id="KW-1185">Reference proteome</keyword>
<dbReference type="PANTHER" id="PTHR48050:SF13">
    <property type="entry name" value="STEROL 3-BETA-GLUCOSYLTRANSFERASE UGT80A2"/>
    <property type="match status" value="1"/>
</dbReference>
<gene>
    <name evidence="1" type="ORF">LZC94_16225</name>
</gene>
<dbReference type="SUPFAM" id="SSF53756">
    <property type="entry name" value="UDP-Glycosyltransferase/glycogen phosphorylase"/>
    <property type="match status" value="1"/>
</dbReference>
<protein>
    <recommendedName>
        <fullName evidence="3">Glycosyltransferase</fullName>
    </recommendedName>
</protein>
<dbReference type="InterPro" id="IPR022357">
    <property type="entry name" value="MIP_CS"/>
</dbReference>
<evidence type="ECO:0000313" key="2">
    <source>
        <dbReference type="Proteomes" id="UP001370348"/>
    </source>
</evidence>
<evidence type="ECO:0008006" key="3">
    <source>
        <dbReference type="Google" id="ProtNLM"/>
    </source>
</evidence>
<accession>A0ABZ2M8E7</accession>
<dbReference type="EMBL" id="CP089984">
    <property type="protein sequence ID" value="WXB18771.1"/>
    <property type="molecule type" value="Genomic_DNA"/>
</dbReference>
<dbReference type="Pfam" id="PF00201">
    <property type="entry name" value="UDPGT"/>
    <property type="match status" value="1"/>
</dbReference>
<dbReference type="InterPro" id="IPR002213">
    <property type="entry name" value="UDP_glucos_trans"/>
</dbReference>
<dbReference type="CDD" id="cd03784">
    <property type="entry name" value="GT1_Gtf-like"/>
    <property type="match status" value="1"/>
</dbReference>
<dbReference type="InterPro" id="IPR050426">
    <property type="entry name" value="Glycosyltransferase_28"/>
</dbReference>
<sequence>MSRVLFIVPPLTGHVNPTVSVARALLARGHQVAWAAHARYVGHLLPEGAEIVALDDARFDDAWQSLRERSKAVRGFESLQFLWQEVLVPLAQAMLPGVTEAIARFRPDVLAVDQQALAGALAARRSGLPWATLSTTSASVVDPLEGLPKVKQWVDDKMADLERGAGLTPVVSPDLSPHRVIVFSTLELIGNERAWPEHYRFVGPSIQDRPDPTPFPWESLAPGPRVFVSLGTVSTEVGARFYQNLVEGLGDIGAQIVLAAPPALVPDPPAPFLVRERVPQLLLLPKMSAVVCHAGHNTVCESLAHGLPLVVAPIRDDQPVVAHQVVQAGAGVRVRYGRMSPKSLRDAVLTVLHDSTYRRAAERVRDSFRAAGGAVAAADALEGLV</sequence>
<reference evidence="1 2" key="1">
    <citation type="submission" date="2021-12" db="EMBL/GenBank/DDBJ databases">
        <title>Discovery of the Pendulisporaceae a myxobacterial family with distinct sporulation behavior and unique specialized metabolism.</title>
        <authorList>
            <person name="Garcia R."/>
            <person name="Popoff A."/>
            <person name="Bader C.D."/>
            <person name="Loehr J."/>
            <person name="Walesch S."/>
            <person name="Walt C."/>
            <person name="Boldt J."/>
            <person name="Bunk B."/>
            <person name="Haeckl F.J.F.P.J."/>
            <person name="Gunesch A.P."/>
            <person name="Birkelbach J."/>
            <person name="Nuebel U."/>
            <person name="Pietschmann T."/>
            <person name="Bach T."/>
            <person name="Mueller R."/>
        </authorList>
    </citation>
    <scope>NUCLEOTIDE SEQUENCE [LARGE SCALE GENOMIC DNA]</scope>
    <source>
        <strain evidence="1 2">MSr11954</strain>
    </source>
</reference>
<dbReference type="RefSeq" id="WP_394828398.1">
    <property type="nucleotide sequence ID" value="NZ_CP089984.1"/>
</dbReference>
<dbReference type="Proteomes" id="UP001370348">
    <property type="component" value="Chromosome"/>
</dbReference>